<dbReference type="AlphaFoldDB" id="A0A9P4N563"/>
<protein>
    <recommendedName>
        <fullName evidence="3">ABM domain-containing protein</fullName>
    </recommendedName>
</protein>
<reference evidence="2" key="1">
    <citation type="journal article" date="2020" name="Stud. Mycol.">
        <title>101 Dothideomycetes genomes: A test case for predicting lifestyles and emergence of pathogens.</title>
        <authorList>
            <person name="Haridas S."/>
            <person name="Albert R."/>
            <person name="Binder M."/>
            <person name="Bloem J."/>
            <person name="LaButti K."/>
            <person name="Salamov A."/>
            <person name="Andreopoulos B."/>
            <person name="Baker S."/>
            <person name="Barry K."/>
            <person name="Bills G."/>
            <person name="Bluhm B."/>
            <person name="Cannon C."/>
            <person name="Castanera R."/>
            <person name="Culley D."/>
            <person name="Daum C."/>
            <person name="Ezra D."/>
            <person name="Gonzalez J."/>
            <person name="Henrissat B."/>
            <person name="Kuo A."/>
            <person name="Liang C."/>
            <person name="Lipzen A."/>
            <person name="Lutzoni F."/>
            <person name="Magnuson J."/>
            <person name="Mondo S."/>
            <person name="Nolan M."/>
            <person name="Ohm R."/>
            <person name="Pangilinan J."/>
            <person name="Park H.-J."/>
            <person name="Ramirez L."/>
            <person name="Alfaro M."/>
            <person name="Sun H."/>
            <person name="Tritt A."/>
            <person name="Yoshinaga Y."/>
            <person name="Zwiers L.-H."/>
            <person name="Turgeon B."/>
            <person name="Goodwin S."/>
            <person name="Spatafora J."/>
            <person name="Crous P."/>
            <person name="Grigoriev I."/>
        </authorList>
    </citation>
    <scope>NUCLEOTIDE SEQUENCE [LARGE SCALE GENOMIC DNA]</scope>
    <source>
        <strain evidence="2">CBS 304.66</strain>
    </source>
</reference>
<name>A0A9P4N563_9PLEO</name>
<dbReference type="PANTHER" id="PTHR42052:SF1">
    <property type="entry name" value="ABM DOMAIN-CONTAINING PROTEIN"/>
    <property type="match status" value="1"/>
</dbReference>
<evidence type="ECO:0000313" key="1">
    <source>
        <dbReference type="EMBL" id="KAF2266622.1"/>
    </source>
</evidence>
<dbReference type="Proteomes" id="UP000800093">
    <property type="component" value="Unassembled WGS sequence"/>
</dbReference>
<accession>A0A9P4N563</accession>
<evidence type="ECO:0008006" key="3">
    <source>
        <dbReference type="Google" id="ProtNLM"/>
    </source>
</evidence>
<dbReference type="OrthoDB" id="3542212at2759"/>
<dbReference type="PANTHER" id="PTHR42052">
    <property type="entry name" value="ABM DOMAIN-CONTAINING PROTEIN"/>
    <property type="match status" value="1"/>
</dbReference>
<evidence type="ECO:0000313" key="2">
    <source>
        <dbReference type="Proteomes" id="UP000800093"/>
    </source>
</evidence>
<organism evidence="1 2">
    <name type="scientific">Lojkania enalia</name>
    <dbReference type="NCBI Taxonomy" id="147567"/>
    <lineage>
        <taxon>Eukaryota</taxon>
        <taxon>Fungi</taxon>
        <taxon>Dikarya</taxon>
        <taxon>Ascomycota</taxon>
        <taxon>Pezizomycotina</taxon>
        <taxon>Dothideomycetes</taxon>
        <taxon>Pleosporomycetidae</taxon>
        <taxon>Pleosporales</taxon>
        <taxon>Pleosporales incertae sedis</taxon>
        <taxon>Lojkania</taxon>
    </lineage>
</organism>
<gene>
    <name evidence="1" type="ORF">CC78DRAFT_120852</name>
</gene>
<dbReference type="EMBL" id="ML986596">
    <property type="protein sequence ID" value="KAF2266622.1"/>
    <property type="molecule type" value="Genomic_DNA"/>
</dbReference>
<comment type="caution">
    <text evidence="1">The sequence shown here is derived from an EMBL/GenBank/DDBJ whole genome shotgun (WGS) entry which is preliminary data.</text>
</comment>
<proteinExistence type="predicted"/>
<keyword evidence="2" id="KW-1185">Reference proteome</keyword>
<sequence>MLGPIPATWLEALKVHPTTGRLHPSITHVLPCRVLYLACRYEVITPHSRSWAMPILEVTKLRLKGVQATDPTLLKNLSSVRSKLQTNSQFYNCIEDPSLIYILGIWPSLDAHDHFLASPTRSEVLGPQEEFLEFQWTIHMELDAMSSLPLNAPVMAISRLFVKAESVDAFSGAVLPHERTTEDAASKPYNAVKSWRCDAEPGKHEAVIFTGWDTAQAHAVFTAEVRGTTEHAAISQHYEGMDVQLVRNMEKQCT</sequence>